<feature type="region of interest" description="Disordered" evidence="1">
    <location>
        <begin position="1"/>
        <end position="21"/>
    </location>
</feature>
<dbReference type="EMBL" id="JASNQZ010000002">
    <property type="protein sequence ID" value="KAL0960076.1"/>
    <property type="molecule type" value="Genomic_DNA"/>
</dbReference>
<evidence type="ECO:0000313" key="4">
    <source>
        <dbReference type="Proteomes" id="UP001556367"/>
    </source>
</evidence>
<name>A0ABR3JW50_9AGAR</name>
<sequence length="202" mass="22917">MSPNPQDAEPSRSPSKRTKGTQACFAAPSWSRKRNRILFAALLAPYAVLAVSFSTHRTVTLLMEHSRESQMKLCNVITHLVPFFVCFAALLASTIRHDVRELAGKNAEALVVVVLYWTGMGLLTWAEPLVVPLFELPQTECHEFTQPPFCHTFTPRHKYYAIKLVVVSFIQIILVATFTLRRRDQVFLKGQRASSDLLHEKH</sequence>
<keyword evidence="2" id="KW-0812">Transmembrane</keyword>
<evidence type="ECO:0000256" key="1">
    <source>
        <dbReference type="SAM" id="MobiDB-lite"/>
    </source>
</evidence>
<keyword evidence="2" id="KW-0472">Membrane</keyword>
<feature type="transmembrane region" description="Helical" evidence="2">
    <location>
        <begin position="37"/>
        <end position="56"/>
    </location>
</feature>
<organism evidence="3 4">
    <name type="scientific">Hohenbuehelia grisea</name>
    <dbReference type="NCBI Taxonomy" id="104357"/>
    <lineage>
        <taxon>Eukaryota</taxon>
        <taxon>Fungi</taxon>
        <taxon>Dikarya</taxon>
        <taxon>Basidiomycota</taxon>
        <taxon>Agaricomycotina</taxon>
        <taxon>Agaricomycetes</taxon>
        <taxon>Agaricomycetidae</taxon>
        <taxon>Agaricales</taxon>
        <taxon>Pleurotineae</taxon>
        <taxon>Pleurotaceae</taxon>
        <taxon>Hohenbuehelia</taxon>
    </lineage>
</organism>
<protein>
    <submittedName>
        <fullName evidence="3">Uncharacterized protein</fullName>
    </submittedName>
</protein>
<proteinExistence type="predicted"/>
<keyword evidence="4" id="KW-1185">Reference proteome</keyword>
<feature type="transmembrane region" description="Helical" evidence="2">
    <location>
        <begin position="76"/>
        <end position="95"/>
    </location>
</feature>
<gene>
    <name evidence="3" type="ORF">HGRIS_011721</name>
</gene>
<keyword evidence="2" id="KW-1133">Transmembrane helix</keyword>
<feature type="transmembrane region" description="Helical" evidence="2">
    <location>
        <begin position="107"/>
        <end position="126"/>
    </location>
</feature>
<evidence type="ECO:0000256" key="2">
    <source>
        <dbReference type="SAM" id="Phobius"/>
    </source>
</evidence>
<dbReference type="Proteomes" id="UP001556367">
    <property type="component" value="Unassembled WGS sequence"/>
</dbReference>
<evidence type="ECO:0000313" key="3">
    <source>
        <dbReference type="EMBL" id="KAL0960076.1"/>
    </source>
</evidence>
<reference evidence="4" key="1">
    <citation type="submission" date="2024-06" db="EMBL/GenBank/DDBJ databases">
        <title>Multi-omics analyses provide insights into the biosynthesis of the anticancer antibiotic pleurotin in Hohenbuehelia grisea.</title>
        <authorList>
            <person name="Weaver J.A."/>
            <person name="Alberti F."/>
        </authorList>
    </citation>
    <scope>NUCLEOTIDE SEQUENCE [LARGE SCALE GENOMIC DNA]</scope>
    <source>
        <strain evidence="4">T-177</strain>
    </source>
</reference>
<feature type="transmembrane region" description="Helical" evidence="2">
    <location>
        <begin position="159"/>
        <end position="180"/>
    </location>
</feature>
<comment type="caution">
    <text evidence="3">The sequence shown here is derived from an EMBL/GenBank/DDBJ whole genome shotgun (WGS) entry which is preliminary data.</text>
</comment>
<accession>A0ABR3JW50</accession>